<dbReference type="Gene3D" id="3.30.565.10">
    <property type="entry name" value="Histidine kinase-like ATPase, C-terminal domain"/>
    <property type="match status" value="1"/>
</dbReference>
<dbReference type="eggNOG" id="COG2205">
    <property type="taxonomic scope" value="Bacteria"/>
</dbReference>
<accession>A0A1H9TDL6</accession>
<dbReference type="Gene3D" id="1.10.287.130">
    <property type="match status" value="1"/>
</dbReference>
<dbReference type="PROSITE" id="PS50110">
    <property type="entry name" value="RESPONSE_REGULATORY"/>
    <property type="match status" value="1"/>
</dbReference>
<feature type="transmembrane region" description="Helical" evidence="12">
    <location>
        <begin position="118"/>
        <end position="136"/>
    </location>
</feature>
<comment type="similarity">
    <text evidence="2">In the N-terminal section; belongs to the phytochrome family.</text>
</comment>
<dbReference type="SUPFAM" id="SSF55874">
    <property type="entry name" value="ATPase domain of HSP90 chaperone/DNA topoisomerase II/histidine kinase"/>
    <property type="match status" value="1"/>
</dbReference>
<dbReference type="InterPro" id="IPR011006">
    <property type="entry name" value="CheY-like_superfamily"/>
</dbReference>
<dbReference type="SUPFAM" id="SSF47384">
    <property type="entry name" value="Homodimeric domain of signal transducing histidine kinase"/>
    <property type="match status" value="1"/>
</dbReference>
<reference evidence="15 16" key="1">
    <citation type="submission" date="2016-10" db="EMBL/GenBank/DDBJ databases">
        <authorList>
            <person name="de Groot N.N."/>
        </authorList>
    </citation>
    <scope>NUCLEOTIDE SEQUENCE [LARGE SCALE GENOMIC DNA]</scope>
    <source>
        <strain evidence="15 16">AR40</strain>
    </source>
</reference>
<keyword evidence="6 15" id="KW-0808">Transferase</keyword>
<dbReference type="PANTHER" id="PTHR45339">
    <property type="entry name" value="HYBRID SIGNAL TRANSDUCTION HISTIDINE KINASE J"/>
    <property type="match status" value="1"/>
</dbReference>
<keyword evidence="11" id="KW-0175">Coiled coil</keyword>
<gene>
    <name evidence="15" type="ORF">SAMN04487884_11483</name>
</gene>
<evidence type="ECO:0000259" key="13">
    <source>
        <dbReference type="PROSITE" id="PS50109"/>
    </source>
</evidence>
<dbReference type="InterPro" id="IPR003661">
    <property type="entry name" value="HisK_dim/P_dom"/>
</dbReference>
<evidence type="ECO:0000256" key="9">
    <source>
        <dbReference type="ARBA" id="ARBA00074306"/>
    </source>
</evidence>
<evidence type="ECO:0000256" key="2">
    <source>
        <dbReference type="ARBA" id="ARBA00006402"/>
    </source>
</evidence>
<dbReference type="SMART" id="SM00388">
    <property type="entry name" value="HisKA"/>
    <property type="match status" value="1"/>
</dbReference>
<evidence type="ECO:0000256" key="6">
    <source>
        <dbReference type="ARBA" id="ARBA00022777"/>
    </source>
</evidence>
<feature type="transmembrane region" description="Helical" evidence="12">
    <location>
        <begin position="45"/>
        <end position="66"/>
    </location>
</feature>
<evidence type="ECO:0000256" key="11">
    <source>
        <dbReference type="SAM" id="Coils"/>
    </source>
</evidence>
<protein>
    <recommendedName>
        <fullName evidence="9">Circadian input-output histidine kinase CikA</fullName>
        <ecNumber evidence="3">2.7.13.3</ecNumber>
    </recommendedName>
    <alternativeName>
        <fullName evidence="4">Stage 0 sporulation protein A homolog</fullName>
    </alternativeName>
</protein>
<dbReference type="PANTHER" id="PTHR45339:SF1">
    <property type="entry name" value="HYBRID SIGNAL TRANSDUCTION HISTIDINE KINASE J"/>
    <property type="match status" value="1"/>
</dbReference>
<evidence type="ECO:0000259" key="14">
    <source>
        <dbReference type="PROSITE" id="PS50110"/>
    </source>
</evidence>
<feature type="transmembrane region" description="Helical" evidence="12">
    <location>
        <begin position="78"/>
        <end position="97"/>
    </location>
</feature>
<evidence type="ECO:0000313" key="15">
    <source>
        <dbReference type="EMBL" id="SER95054.1"/>
    </source>
</evidence>
<dbReference type="FunFam" id="3.30.565.10:FF:000010">
    <property type="entry name" value="Sensor histidine kinase RcsC"/>
    <property type="match status" value="1"/>
</dbReference>
<dbReference type="InterPro" id="IPR005467">
    <property type="entry name" value="His_kinase_dom"/>
</dbReference>
<dbReference type="PRINTS" id="PR00344">
    <property type="entry name" value="BCTRLSENSOR"/>
</dbReference>
<dbReference type="InterPro" id="IPR001789">
    <property type="entry name" value="Sig_transdc_resp-reg_receiver"/>
</dbReference>
<feature type="transmembrane region" description="Helical" evidence="12">
    <location>
        <begin position="148"/>
        <end position="171"/>
    </location>
</feature>
<proteinExistence type="inferred from homology"/>
<dbReference type="PROSITE" id="PS50109">
    <property type="entry name" value="HIS_KIN"/>
    <property type="match status" value="1"/>
</dbReference>
<feature type="domain" description="Response regulatory" evidence="14">
    <location>
        <begin position="531"/>
        <end position="649"/>
    </location>
</feature>
<dbReference type="InterPro" id="IPR003594">
    <property type="entry name" value="HATPase_dom"/>
</dbReference>
<comment type="catalytic activity">
    <reaction evidence="1">
        <text>ATP + protein L-histidine = ADP + protein N-phospho-L-histidine.</text>
        <dbReference type="EC" id="2.7.13.3"/>
    </reaction>
</comment>
<name>A0A1H9TDL6_BUTFI</name>
<dbReference type="SMART" id="SM00448">
    <property type="entry name" value="REC"/>
    <property type="match status" value="1"/>
</dbReference>
<keyword evidence="12" id="KW-0472">Membrane</keyword>
<sequence>MSGTKILMDYNIDLDLVGAFLLAFIYTVMKVRYSETSENQKYRRFIVCAFLTAVFDMFNAFCISNAHTFPIILCKVNYLIYYMCQIMMAYYICSYIASLIDLRTGNHDYKSKMIPSKILVFVAGITMSFNLFYGFFNDFDHQNGYTHGPFFFIMFAMPVCMTLYSLVLVALGNLVLSILEIHIMVFFYSFVIGGVALRSFILVNYMLDELFVAFGALGVLFLLETPDYRKLMETMNSLDKARRDAENEKNISNRYRIEAEKQRDIAQSATKAKDNFIISMSHEIRTPINAVLGMNEIIYRNEKDPELKSCAESAIMSGNTLLSLINDILDLSRIESGNMELIEEKYDVASLIQDSCNIIRDRAEKKNLKFYLECNENVPGSLIGDMVRIRQVIVNMLTNAVKYTDEGSVIMKVACYNEDSRANLIVRVIDTGIGIKKEDINKVFEKFGRAEMTRNAKVEGTGLGMPLSRDICKAMGGDIEVESTYGSGSVFTAFFPQKIADSRPIGKLSVDNRGKASIRERYHLFEAPDARLLVVDDTKVNLKLFKKLIEPSRIQVDTAQSGDEALQLISRFEYDILFMDHLMPVKDGVETFKEMQDLPDSLNKDTPVIMLTANAMTGMREEYLEIGFKDYLPKPVKGEKLELMIMQYLPKDKVTVIQEADAKT</sequence>
<evidence type="ECO:0000313" key="16">
    <source>
        <dbReference type="Proteomes" id="UP000182584"/>
    </source>
</evidence>
<dbReference type="InterPro" id="IPR036097">
    <property type="entry name" value="HisK_dim/P_sf"/>
</dbReference>
<dbReference type="OrthoDB" id="9813048at2"/>
<dbReference type="EMBL" id="FOGJ01000014">
    <property type="protein sequence ID" value="SER95054.1"/>
    <property type="molecule type" value="Genomic_DNA"/>
</dbReference>
<dbReference type="AlphaFoldDB" id="A0A1H9TDL6"/>
<evidence type="ECO:0000256" key="5">
    <source>
        <dbReference type="ARBA" id="ARBA00022553"/>
    </source>
</evidence>
<evidence type="ECO:0000256" key="8">
    <source>
        <dbReference type="ARBA" id="ARBA00024867"/>
    </source>
</evidence>
<evidence type="ECO:0000256" key="7">
    <source>
        <dbReference type="ARBA" id="ARBA00023012"/>
    </source>
</evidence>
<dbReference type="InterPro" id="IPR036890">
    <property type="entry name" value="HATPase_C_sf"/>
</dbReference>
<evidence type="ECO:0000256" key="12">
    <source>
        <dbReference type="SAM" id="Phobius"/>
    </source>
</evidence>
<evidence type="ECO:0000256" key="1">
    <source>
        <dbReference type="ARBA" id="ARBA00000085"/>
    </source>
</evidence>
<feature type="transmembrane region" description="Helical" evidence="12">
    <location>
        <begin position="178"/>
        <end position="197"/>
    </location>
</feature>
<feature type="modified residue" description="4-aspartylphosphate" evidence="10">
    <location>
        <position position="580"/>
    </location>
</feature>
<dbReference type="InterPro" id="IPR004358">
    <property type="entry name" value="Sig_transdc_His_kin-like_C"/>
</dbReference>
<dbReference type="Proteomes" id="UP000182584">
    <property type="component" value="Unassembled WGS sequence"/>
</dbReference>
<dbReference type="SUPFAM" id="SSF52172">
    <property type="entry name" value="CheY-like"/>
    <property type="match status" value="1"/>
</dbReference>
<feature type="transmembrane region" description="Helical" evidence="12">
    <location>
        <begin position="16"/>
        <end position="33"/>
    </location>
</feature>
<dbReference type="Pfam" id="PF00512">
    <property type="entry name" value="HisKA"/>
    <property type="match status" value="1"/>
</dbReference>
<dbReference type="GO" id="GO:0000155">
    <property type="term" value="F:phosphorelay sensor kinase activity"/>
    <property type="evidence" value="ECO:0007669"/>
    <property type="project" value="InterPro"/>
</dbReference>
<evidence type="ECO:0000256" key="4">
    <source>
        <dbReference type="ARBA" id="ARBA00018672"/>
    </source>
</evidence>
<evidence type="ECO:0000256" key="3">
    <source>
        <dbReference type="ARBA" id="ARBA00012438"/>
    </source>
</evidence>
<feature type="domain" description="Histidine kinase" evidence="13">
    <location>
        <begin position="279"/>
        <end position="499"/>
    </location>
</feature>
<organism evidence="15 16">
    <name type="scientific">Butyrivibrio fibrisolvens</name>
    <dbReference type="NCBI Taxonomy" id="831"/>
    <lineage>
        <taxon>Bacteria</taxon>
        <taxon>Bacillati</taxon>
        <taxon>Bacillota</taxon>
        <taxon>Clostridia</taxon>
        <taxon>Lachnospirales</taxon>
        <taxon>Lachnospiraceae</taxon>
        <taxon>Butyrivibrio</taxon>
    </lineage>
</organism>
<dbReference type="SMART" id="SM00387">
    <property type="entry name" value="HATPase_c"/>
    <property type="match status" value="1"/>
</dbReference>
<keyword evidence="7" id="KW-0902">Two-component regulatory system</keyword>
<keyword evidence="6 15" id="KW-0418">Kinase</keyword>
<evidence type="ECO:0000256" key="10">
    <source>
        <dbReference type="PROSITE-ProRule" id="PRU00169"/>
    </source>
</evidence>
<feature type="coiled-coil region" evidence="11">
    <location>
        <begin position="228"/>
        <end position="258"/>
    </location>
</feature>
<dbReference type="Pfam" id="PF02518">
    <property type="entry name" value="HATPase_c"/>
    <property type="match status" value="1"/>
</dbReference>
<keyword evidence="5 10" id="KW-0597">Phosphoprotein</keyword>
<dbReference type="CDD" id="cd00082">
    <property type="entry name" value="HisKA"/>
    <property type="match status" value="1"/>
</dbReference>
<comment type="function">
    <text evidence="8">May play the central regulatory role in sporulation. It may be an element of the effector pathway responsible for the activation of sporulation genes in response to nutritional stress. Spo0A may act in concert with spo0H (a sigma factor) to control the expression of some genes that are critical to the sporulation process.</text>
</comment>
<dbReference type="CDD" id="cd16922">
    <property type="entry name" value="HATPase_EvgS-ArcB-TorS-like"/>
    <property type="match status" value="1"/>
</dbReference>
<dbReference type="CDD" id="cd17546">
    <property type="entry name" value="REC_hyHK_CKI1_RcsC-like"/>
    <property type="match status" value="1"/>
</dbReference>
<dbReference type="EC" id="2.7.13.3" evidence="3"/>
<dbReference type="Pfam" id="PF00072">
    <property type="entry name" value="Response_reg"/>
    <property type="match status" value="1"/>
</dbReference>
<keyword evidence="12" id="KW-1133">Transmembrane helix</keyword>
<keyword evidence="12" id="KW-0812">Transmembrane</keyword>
<dbReference type="RefSeq" id="WP_074756553.1">
    <property type="nucleotide sequence ID" value="NZ_FOGJ01000014.1"/>
</dbReference>
<dbReference type="Gene3D" id="3.40.50.2300">
    <property type="match status" value="1"/>
</dbReference>